<organism evidence="2">
    <name type="scientific">uncultured Poseidoniia archaeon</name>
    <dbReference type="NCBI Taxonomy" id="1697135"/>
    <lineage>
        <taxon>Archaea</taxon>
        <taxon>Methanobacteriati</taxon>
        <taxon>Thermoplasmatota</taxon>
        <taxon>Candidatus Poseidoniia</taxon>
        <taxon>environmental samples</taxon>
    </lineage>
</organism>
<accession>A0A1B1TCG8</accession>
<dbReference type="PANTHER" id="PTHR43629:SF2">
    <property type="entry name" value="RHODANESE-LIKE_PPIC DOMAIN-CONTAINING PROTEIN 12, CHLOROPLASTIC"/>
    <property type="match status" value="1"/>
</dbReference>
<proteinExistence type="predicted"/>
<dbReference type="InterPro" id="IPR052204">
    <property type="entry name" value="PpiC/parvulin_rotamase"/>
</dbReference>
<dbReference type="AlphaFoldDB" id="A0A1B1TCG8"/>
<protein>
    <submittedName>
        <fullName evidence="2">Peptidyl-prolyl cis-trans isomerase C</fullName>
    </submittedName>
</protein>
<reference evidence="2" key="1">
    <citation type="submission" date="2014-11" db="EMBL/GenBank/DDBJ databases">
        <authorList>
            <person name="Zhu J."/>
            <person name="Qi W."/>
            <person name="Song R."/>
        </authorList>
    </citation>
    <scope>NUCLEOTIDE SEQUENCE</scope>
</reference>
<dbReference type="EMBL" id="KP211863">
    <property type="protein sequence ID" value="ANV79979.1"/>
    <property type="molecule type" value="Genomic_DNA"/>
</dbReference>
<sequence length="110" mass="12757">MRRMDKRNNPRKAHVRHILVANKPEARDILEQIQNSKKPLKEFKKMAKRFSNCASGSKKGDLGEFVEGQMVLDFEKAVWATEPESVPTKFIKTQFGYHIIWVHSKTDSSQ</sequence>
<dbReference type="Gene3D" id="3.10.50.40">
    <property type="match status" value="1"/>
</dbReference>
<evidence type="ECO:0000259" key="1">
    <source>
        <dbReference type="PROSITE" id="PS50198"/>
    </source>
</evidence>
<dbReference type="SUPFAM" id="SSF54534">
    <property type="entry name" value="FKBP-like"/>
    <property type="match status" value="1"/>
</dbReference>
<dbReference type="InterPro" id="IPR046357">
    <property type="entry name" value="PPIase_dom_sf"/>
</dbReference>
<name>A0A1B1TCG8_9ARCH</name>
<dbReference type="InterPro" id="IPR000297">
    <property type="entry name" value="PPIase_PpiC"/>
</dbReference>
<dbReference type="GO" id="GO:0003755">
    <property type="term" value="F:peptidyl-prolyl cis-trans isomerase activity"/>
    <property type="evidence" value="ECO:0007669"/>
    <property type="project" value="InterPro"/>
</dbReference>
<dbReference type="PROSITE" id="PS50198">
    <property type="entry name" value="PPIC_PPIASE_2"/>
    <property type="match status" value="1"/>
</dbReference>
<feature type="domain" description="PpiC" evidence="1">
    <location>
        <begin position="10"/>
        <end position="104"/>
    </location>
</feature>
<dbReference type="PANTHER" id="PTHR43629">
    <property type="entry name" value="PEPTIDYL-PROLYL CIS-TRANS ISOMERASE"/>
    <property type="match status" value="1"/>
</dbReference>
<reference evidence="2" key="2">
    <citation type="journal article" date="2015" name="ISME J.">
        <title>A new class of marine Euryarchaeota group II from the Mediterranean deep chlorophyll maximum.</title>
        <authorList>
            <person name="Martin-Cuadrado A.B."/>
            <person name="Garcia-Heredia I."/>
            <person name="Molto A.G."/>
            <person name="Lopez-Ubeda R."/>
            <person name="Kimes N."/>
            <person name="Lopez-Garcia P."/>
            <person name="Moreira D."/>
            <person name="Rodriguez-Valera F."/>
        </authorList>
    </citation>
    <scope>NUCLEOTIDE SEQUENCE</scope>
</reference>
<keyword evidence="2" id="KW-0413">Isomerase</keyword>
<evidence type="ECO:0000313" key="2">
    <source>
        <dbReference type="EMBL" id="ANV79979.1"/>
    </source>
</evidence>
<dbReference type="Pfam" id="PF00639">
    <property type="entry name" value="Rotamase"/>
    <property type="match status" value="1"/>
</dbReference>